<protein>
    <submittedName>
        <fullName evidence="2">Uncharacterized protein</fullName>
    </submittedName>
</protein>
<gene>
    <name evidence="2" type="ORF">HMPREF9718_04610</name>
</gene>
<sequence length="37" mass="4283">MAVAFAFEPQHEAQKRREPEPHEGDGEIVLKHFRHSA</sequence>
<reference evidence="2 3" key="1">
    <citation type="submission" date="2012-09" db="EMBL/GenBank/DDBJ databases">
        <title>The Genome Sequence of Sphingobium yanoikuyae ATCC 51230.</title>
        <authorList>
            <consortium name="The Broad Institute Genome Sequencing Platform"/>
            <person name="Earl A."/>
            <person name="Ward D."/>
            <person name="Feldgarden M."/>
            <person name="Gevers D."/>
            <person name="Huys G."/>
            <person name="Walker B."/>
            <person name="Young S.K."/>
            <person name="Zeng Q."/>
            <person name="Gargeya S."/>
            <person name="Fitzgerald M."/>
            <person name="Haas B."/>
            <person name="Abouelleil A."/>
            <person name="Alvarado L."/>
            <person name="Arachchi H.M."/>
            <person name="Berlin A.M."/>
            <person name="Chapman S.B."/>
            <person name="Goldberg J."/>
            <person name="Griggs A."/>
            <person name="Gujja S."/>
            <person name="Hansen M."/>
            <person name="Howarth C."/>
            <person name="Imamovic A."/>
            <person name="Larimer J."/>
            <person name="McCowen C."/>
            <person name="Montmayeur A."/>
            <person name="Murphy C."/>
            <person name="Neiman D."/>
            <person name="Pearson M."/>
            <person name="Priest M."/>
            <person name="Roberts A."/>
            <person name="Saif S."/>
            <person name="Shea T."/>
            <person name="Sisk P."/>
            <person name="Sykes S."/>
            <person name="Wortman J."/>
            <person name="Nusbaum C."/>
            <person name="Birren B."/>
        </authorList>
    </citation>
    <scope>NUCLEOTIDE SEQUENCE [LARGE SCALE GENOMIC DNA]</scope>
    <source>
        <strain evidence="2 3">ATCC 51230</strain>
    </source>
</reference>
<evidence type="ECO:0000313" key="2">
    <source>
        <dbReference type="EMBL" id="EKU73247.1"/>
    </source>
</evidence>
<feature type="region of interest" description="Disordered" evidence="1">
    <location>
        <begin position="1"/>
        <end position="37"/>
    </location>
</feature>
<evidence type="ECO:0000256" key="1">
    <source>
        <dbReference type="SAM" id="MobiDB-lite"/>
    </source>
</evidence>
<dbReference type="AlphaFoldDB" id="K9D2M5"/>
<evidence type="ECO:0000313" key="3">
    <source>
        <dbReference type="Proteomes" id="UP000009887"/>
    </source>
</evidence>
<proteinExistence type="predicted"/>
<name>K9D2M5_SPHYA</name>
<accession>K9D2M5</accession>
<dbReference type="Proteomes" id="UP000009887">
    <property type="component" value="Unassembled WGS sequence"/>
</dbReference>
<comment type="caution">
    <text evidence="2">The sequence shown here is derived from an EMBL/GenBank/DDBJ whole genome shotgun (WGS) entry which is preliminary data.</text>
</comment>
<dbReference type="HOGENOM" id="CLU_3348777_0_0_5"/>
<dbReference type="EMBL" id="AGZU01000016">
    <property type="protein sequence ID" value="EKU73247.1"/>
    <property type="molecule type" value="Genomic_DNA"/>
</dbReference>
<keyword evidence="3" id="KW-1185">Reference proteome</keyword>
<organism evidence="2 3">
    <name type="scientific">Sphingobium yanoikuyae ATCC 51230</name>
    <dbReference type="NCBI Taxonomy" id="883163"/>
    <lineage>
        <taxon>Bacteria</taxon>
        <taxon>Pseudomonadati</taxon>
        <taxon>Pseudomonadota</taxon>
        <taxon>Alphaproteobacteria</taxon>
        <taxon>Sphingomonadales</taxon>
        <taxon>Sphingomonadaceae</taxon>
        <taxon>Sphingobium</taxon>
    </lineage>
</organism>
<feature type="compositionally biased region" description="Basic and acidic residues" evidence="1">
    <location>
        <begin position="9"/>
        <end position="30"/>
    </location>
</feature>